<dbReference type="PANTHER" id="PTHR43386">
    <property type="entry name" value="OLIGOPEPTIDE TRANSPORT SYSTEM PERMEASE PROTEIN APPC"/>
    <property type="match status" value="1"/>
</dbReference>
<evidence type="ECO:0000256" key="3">
    <source>
        <dbReference type="ARBA" id="ARBA00022475"/>
    </source>
</evidence>
<keyword evidence="6 7" id="KW-0472">Membrane</keyword>
<evidence type="ECO:0000256" key="2">
    <source>
        <dbReference type="ARBA" id="ARBA00022448"/>
    </source>
</evidence>
<proteinExistence type="inferred from homology"/>
<evidence type="ECO:0000259" key="8">
    <source>
        <dbReference type="PROSITE" id="PS50928"/>
    </source>
</evidence>
<evidence type="ECO:0000256" key="5">
    <source>
        <dbReference type="ARBA" id="ARBA00022989"/>
    </source>
</evidence>
<dbReference type="InterPro" id="IPR035906">
    <property type="entry name" value="MetI-like_sf"/>
</dbReference>
<sequence>MTRLRDRALLRDLTPSSRVGLLMVAATIAVTVLGPFLVPYDPVATNADNALAGASGAHWLGTDQYGRDILARTVAGGRYALLVSLCATAASVLIGTVLGTLAASSGRWVDAGVTRVLDAVLAVPSVLALLLVVSVFGNQLWVLVLAVSIVYAPAVARVVRGAARPVMTSGYVTSARARGERTIAIVVREVLPNILDTIFVEFAMRASWVILLVSTLSFLGFGVSPPAPDWGLMIQENRSALTVAPAGTLAPIVALSVLVVGVNLAADGLAKYLGVDRARRGVAR</sequence>
<comment type="caution">
    <text evidence="9">The sequence shown here is derived from an EMBL/GenBank/DDBJ whole genome shotgun (WGS) entry which is preliminary data.</text>
</comment>
<evidence type="ECO:0000256" key="6">
    <source>
        <dbReference type="ARBA" id="ARBA00023136"/>
    </source>
</evidence>
<dbReference type="SUPFAM" id="SSF161098">
    <property type="entry name" value="MetI-like"/>
    <property type="match status" value="1"/>
</dbReference>
<keyword evidence="4 7" id="KW-0812">Transmembrane</keyword>
<dbReference type="PANTHER" id="PTHR43386:SF25">
    <property type="entry name" value="PEPTIDE ABC TRANSPORTER PERMEASE PROTEIN"/>
    <property type="match status" value="1"/>
</dbReference>
<keyword evidence="10" id="KW-1185">Reference proteome</keyword>
<dbReference type="CDD" id="cd06261">
    <property type="entry name" value="TM_PBP2"/>
    <property type="match status" value="1"/>
</dbReference>
<name>A0ABP7BUP6_9MICO</name>
<dbReference type="Proteomes" id="UP001410795">
    <property type="component" value="Unassembled WGS sequence"/>
</dbReference>
<comment type="similarity">
    <text evidence="7">Belongs to the binding-protein-dependent transport system permease family.</text>
</comment>
<evidence type="ECO:0000313" key="10">
    <source>
        <dbReference type="Proteomes" id="UP001410795"/>
    </source>
</evidence>
<evidence type="ECO:0000256" key="1">
    <source>
        <dbReference type="ARBA" id="ARBA00004651"/>
    </source>
</evidence>
<reference evidence="10" key="1">
    <citation type="journal article" date="2019" name="Int. J. Syst. Evol. Microbiol.">
        <title>The Global Catalogue of Microorganisms (GCM) 10K type strain sequencing project: providing services to taxonomists for standard genome sequencing and annotation.</title>
        <authorList>
            <consortium name="The Broad Institute Genomics Platform"/>
            <consortium name="The Broad Institute Genome Sequencing Center for Infectious Disease"/>
            <person name="Wu L."/>
            <person name="Ma J."/>
        </authorList>
    </citation>
    <scope>NUCLEOTIDE SEQUENCE [LARGE SCALE GENOMIC DNA]</scope>
    <source>
        <strain evidence="10">JCM 16546</strain>
    </source>
</reference>
<dbReference type="EMBL" id="BAAAYV010000025">
    <property type="protein sequence ID" value="GAA3668781.1"/>
    <property type="molecule type" value="Genomic_DNA"/>
</dbReference>
<dbReference type="Pfam" id="PF00528">
    <property type="entry name" value="BPD_transp_1"/>
    <property type="match status" value="1"/>
</dbReference>
<evidence type="ECO:0000256" key="4">
    <source>
        <dbReference type="ARBA" id="ARBA00022692"/>
    </source>
</evidence>
<gene>
    <name evidence="9" type="ORF">GCM10022202_33590</name>
</gene>
<keyword evidence="2 7" id="KW-0813">Transport</keyword>
<feature type="transmembrane region" description="Helical" evidence="7">
    <location>
        <begin position="248"/>
        <end position="270"/>
    </location>
</feature>
<dbReference type="Gene3D" id="1.10.3720.10">
    <property type="entry name" value="MetI-like"/>
    <property type="match status" value="1"/>
</dbReference>
<keyword evidence="5 7" id="KW-1133">Transmembrane helix</keyword>
<evidence type="ECO:0000313" key="9">
    <source>
        <dbReference type="EMBL" id="GAA3668781.1"/>
    </source>
</evidence>
<feature type="transmembrane region" description="Helical" evidence="7">
    <location>
        <begin position="116"/>
        <end position="134"/>
    </location>
</feature>
<protein>
    <submittedName>
        <fullName evidence="9">ABC transporter permease</fullName>
    </submittedName>
</protein>
<comment type="subcellular location">
    <subcellularLocation>
        <location evidence="1 7">Cell membrane</location>
        <topology evidence="1 7">Multi-pass membrane protein</topology>
    </subcellularLocation>
</comment>
<dbReference type="InterPro" id="IPR050366">
    <property type="entry name" value="BP-dependent_transpt_permease"/>
</dbReference>
<feature type="transmembrane region" description="Helical" evidence="7">
    <location>
        <begin position="140"/>
        <end position="159"/>
    </location>
</feature>
<dbReference type="RefSeq" id="WP_221858055.1">
    <property type="nucleotide sequence ID" value="NZ_BAAAYV010000025.1"/>
</dbReference>
<accession>A0ABP7BUP6</accession>
<evidence type="ECO:0000256" key="7">
    <source>
        <dbReference type="RuleBase" id="RU363032"/>
    </source>
</evidence>
<organism evidence="9 10">
    <name type="scientific">Microbacterium marinilacus</name>
    <dbReference type="NCBI Taxonomy" id="415209"/>
    <lineage>
        <taxon>Bacteria</taxon>
        <taxon>Bacillati</taxon>
        <taxon>Actinomycetota</taxon>
        <taxon>Actinomycetes</taxon>
        <taxon>Micrococcales</taxon>
        <taxon>Microbacteriaceae</taxon>
        <taxon>Microbacterium</taxon>
    </lineage>
</organism>
<feature type="domain" description="ABC transmembrane type-1" evidence="8">
    <location>
        <begin position="77"/>
        <end position="270"/>
    </location>
</feature>
<dbReference type="InterPro" id="IPR000515">
    <property type="entry name" value="MetI-like"/>
</dbReference>
<dbReference type="PROSITE" id="PS50928">
    <property type="entry name" value="ABC_TM1"/>
    <property type="match status" value="1"/>
</dbReference>
<feature type="transmembrane region" description="Helical" evidence="7">
    <location>
        <begin position="208"/>
        <end position="228"/>
    </location>
</feature>
<keyword evidence="3" id="KW-1003">Cell membrane</keyword>
<feature type="transmembrane region" description="Helical" evidence="7">
    <location>
        <begin position="20"/>
        <end position="38"/>
    </location>
</feature>
<feature type="transmembrane region" description="Helical" evidence="7">
    <location>
        <begin position="79"/>
        <end position="104"/>
    </location>
</feature>